<dbReference type="PANTHER" id="PTHR33287">
    <property type="entry name" value="OS03G0453550 PROTEIN"/>
    <property type="match status" value="1"/>
</dbReference>
<evidence type="ECO:0000313" key="2">
    <source>
        <dbReference type="EMBL" id="KAK9928794.1"/>
    </source>
</evidence>
<name>A0AAW1WVK4_RUBAR</name>
<feature type="transmembrane region" description="Helical" evidence="1">
    <location>
        <begin position="35"/>
        <end position="56"/>
    </location>
</feature>
<organism evidence="2 3">
    <name type="scientific">Rubus argutus</name>
    <name type="common">Southern blackberry</name>
    <dbReference type="NCBI Taxonomy" id="59490"/>
    <lineage>
        <taxon>Eukaryota</taxon>
        <taxon>Viridiplantae</taxon>
        <taxon>Streptophyta</taxon>
        <taxon>Embryophyta</taxon>
        <taxon>Tracheophyta</taxon>
        <taxon>Spermatophyta</taxon>
        <taxon>Magnoliopsida</taxon>
        <taxon>eudicotyledons</taxon>
        <taxon>Gunneridae</taxon>
        <taxon>Pentapetalae</taxon>
        <taxon>rosids</taxon>
        <taxon>fabids</taxon>
        <taxon>Rosales</taxon>
        <taxon>Rosaceae</taxon>
        <taxon>Rosoideae</taxon>
        <taxon>Rosoideae incertae sedis</taxon>
        <taxon>Rubus</taxon>
    </lineage>
</organism>
<dbReference type="Proteomes" id="UP001457282">
    <property type="component" value="Unassembled WGS sequence"/>
</dbReference>
<gene>
    <name evidence="2" type="ORF">M0R45_025914</name>
</gene>
<keyword evidence="1" id="KW-1133">Transmembrane helix</keyword>
<dbReference type="PANTHER" id="PTHR33287:SF8">
    <property type="entry name" value="TRANSMEMBRANE PROTEIN 188"/>
    <property type="match status" value="1"/>
</dbReference>
<feature type="transmembrane region" description="Helical" evidence="1">
    <location>
        <begin position="62"/>
        <end position="81"/>
    </location>
</feature>
<reference evidence="2 3" key="1">
    <citation type="journal article" date="2023" name="G3 (Bethesda)">
        <title>A chromosome-length genome assembly and annotation of blackberry (Rubus argutus, cv. 'Hillquist').</title>
        <authorList>
            <person name="Bruna T."/>
            <person name="Aryal R."/>
            <person name="Dudchenko O."/>
            <person name="Sargent D.J."/>
            <person name="Mead D."/>
            <person name="Buti M."/>
            <person name="Cavallini A."/>
            <person name="Hytonen T."/>
            <person name="Andres J."/>
            <person name="Pham M."/>
            <person name="Weisz D."/>
            <person name="Mascagni F."/>
            <person name="Usai G."/>
            <person name="Natali L."/>
            <person name="Bassil N."/>
            <person name="Fernandez G.E."/>
            <person name="Lomsadze A."/>
            <person name="Armour M."/>
            <person name="Olukolu B."/>
            <person name="Poorten T."/>
            <person name="Britton C."/>
            <person name="Davik J."/>
            <person name="Ashrafi H."/>
            <person name="Aiden E.L."/>
            <person name="Borodovsky M."/>
            <person name="Worthington M."/>
        </authorList>
    </citation>
    <scope>NUCLEOTIDE SEQUENCE [LARGE SCALE GENOMIC DNA]</scope>
    <source>
        <strain evidence="2">PI 553951</strain>
    </source>
</reference>
<keyword evidence="3" id="KW-1185">Reference proteome</keyword>
<keyword evidence="1" id="KW-0472">Membrane</keyword>
<comment type="caution">
    <text evidence="2">The sequence shown here is derived from an EMBL/GenBank/DDBJ whole genome shotgun (WGS) entry which is preliminary data.</text>
</comment>
<sequence>MAPSALEDLQTKQKKLDCIGEQQEKRVRYFESTTLLLVGNYIIFQAIIFLSVSNHAKLSCKYWWIPFCLSFLVALVFAITFRRFVSNWERTQFFYDKNFLKRDLIHHQIVVFTIRASKGCSFDQVPPYDHQQRQQPQILECDKVKLYQRYAFISLVSVALLAYTIIVLGACRSILCNG</sequence>
<feature type="transmembrane region" description="Helical" evidence="1">
    <location>
        <begin position="150"/>
        <end position="175"/>
    </location>
</feature>
<evidence type="ECO:0008006" key="4">
    <source>
        <dbReference type="Google" id="ProtNLM"/>
    </source>
</evidence>
<dbReference type="EMBL" id="JBEDUW010000005">
    <property type="protein sequence ID" value="KAK9928794.1"/>
    <property type="molecule type" value="Genomic_DNA"/>
</dbReference>
<evidence type="ECO:0000256" key="1">
    <source>
        <dbReference type="SAM" id="Phobius"/>
    </source>
</evidence>
<evidence type="ECO:0000313" key="3">
    <source>
        <dbReference type="Proteomes" id="UP001457282"/>
    </source>
</evidence>
<proteinExistence type="predicted"/>
<keyword evidence="1" id="KW-0812">Transmembrane</keyword>
<accession>A0AAW1WVK4</accession>
<dbReference type="AlphaFoldDB" id="A0AAW1WVK4"/>
<protein>
    <recommendedName>
        <fullName evidence="4">Transmembrane protein</fullName>
    </recommendedName>
</protein>